<dbReference type="OrthoDB" id="675629at2"/>
<protein>
    <recommendedName>
        <fullName evidence="4">DUF4280 domain-containing protein</fullName>
    </recommendedName>
</protein>
<proteinExistence type="predicted"/>
<feature type="region of interest" description="Disordered" evidence="1">
    <location>
        <begin position="1"/>
        <end position="30"/>
    </location>
</feature>
<dbReference type="EMBL" id="WHPC01000032">
    <property type="protein sequence ID" value="MPV37319.1"/>
    <property type="molecule type" value="Genomic_DNA"/>
</dbReference>
<name>A0A6N7EGQ8_9MICO</name>
<dbReference type="RefSeq" id="WP_152196118.1">
    <property type="nucleotide sequence ID" value="NZ_VUKD01000004.1"/>
</dbReference>
<comment type="caution">
    <text evidence="2">The sequence shown here is derived from an EMBL/GenBank/DDBJ whole genome shotgun (WGS) entry which is preliminary data.</text>
</comment>
<evidence type="ECO:0000313" key="2">
    <source>
        <dbReference type="EMBL" id="MPV37319.1"/>
    </source>
</evidence>
<organism evidence="2 3">
    <name type="scientific">Georgenia subflava</name>
    <dbReference type="NCBI Taxonomy" id="1622177"/>
    <lineage>
        <taxon>Bacteria</taxon>
        <taxon>Bacillati</taxon>
        <taxon>Actinomycetota</taxon>
        <taxon>Actinomycetes</taxon>
        <taxon>Micrococcales</taxon>
        <taxon>Bogoriellaceae</taxon>
        <taxon>Georgenia</taxon>
    </lineage>
</organism>
<dbReference type="Proteomes" id="UP000437709">
    <property type="component" value="Unassembled WGS sequence"/>
</dbReference>
<dbReference type="AlphaFoldDB" id="A0A6N7EGQ8"/>
<evidence type="ECO:0000313" key="3">
    <source>
        <dbReference type="Proteomes" id="UP000437709"/>
    </source>
</evidence>
<reference evidence="2 3" key="1">
    <citation type="submission" date="2019-10" db="EMBL/GenBank/DDBJ databases">
        <title>Georgenia wutianyii sp. nov. and Georgenia yuyongxinii sp. nov. isolated from plateau pika (Ochotona curzoniae) in the Qinghai-Tibet plateau of China.</title>
        <authorList>
            <person name="Tian Z."/>
        </authorList>
    </citation>
    <scope>NUCLEOTIDE SEQUENCE [LARGE SCALE GENOMIC DNA]</scope>
    <source>
        <strain evidence="2 3">JCM 19765</strain>
    </source>
</reference>
<evidence type="ECO:0008006" key="4">
    <source>
        <dbReference type="Google" id="ProtNLM"/>
    </source>
</evidence>
<sequence>MAGSLVEQGATVTCPHQGQASPGAGSPRVSLDGAAAILLPTPWTVASCTLPPNSGGPCATASWTAGTTRVTSGGQPLVLSTGTSTCAPTAVPLQVTRAQQRVIAT</sequence>
<keyword evidence="3" id="KW-1185">Reference proteome</keyword>
<feature type="compositionally biased region" description="Polar residues" evidence="1">
    <location>
        <begin position="10"/>
        <end position="20"/>
    </location>
</feature>
<gene>
    <name evidence="2" type="ORF">GB881_09695</name>
</gene>
<accession>A0A6N7EGQ8</accession>
<evidence type="ECO:0000256" key="1">
    <source>
        <dbReference type="SAM" id="MobiDB-lite"/>
    </source>
</evidence>